<name>A0A379EW88_9PAST</name>
<feature type="transmembrane region" description="Helical" evidence="7">
    <location>
        <begin position="30"/>
        <end position="50"/>
    </location>
</feature>
<dbReference type="OrthoDB" id="9808638at2"/>
<evidence type="ECO:0000256" key="1">
    <source>
        <dbReference type="ARBA" id="ARBA00004651"/>
    </source>
</evidence>
<dbReference type="AlphaFoldDB" id="A0A379EW88"/>
<keyword evidence="11" id="KW-1185">Reference proteome</keyword>
<dbReference type="Proteomes" id="UP001052140">
    <property type="component" value="Unassembled WGS sequence"/>
</dbReference>
<evidence type="ECO:0000313" key="10">
    <source>
        <dbReference type="Proteomes" id="UP000254704"/>
    </source>
</evidence>
<protein>
    <submittedName>
        <fullName evidence="8">QacE family quaternary ammonium compound efflux SMR transporter</fullName>
    </submittedName>
    <submittedName>
        <fullName evidence="9">Quaternary ammonium compound-resistance protein sugE</fullName>
    </submittedName>
</protein>
<dbReference type="GeneID" id="69687467"/>
<accession>A0A379EW88</accession>
<dbReference type="Proteomes" id="UP000254704">
    <property type="component" value="Unassembled WGS sequence"/>
</dbReference>
<gene>
    <name evidence="9" type="primary">sugE</name>
    <name evidence="8" type="synonym">sugE2</name>
    <name evidence="9" type="ORF">NCTC11621_01690</name>
    <name evidence="8" type="ORF">PA42_15020</name>
</gene>
<feature type="transmembrane region" description="Helical" evidence="7">
    <location>
        <begin position="85"/>
        <end position="104"/>
    </location>
</feature>
<evidence type="ECO:0000256" key="2">
    <source>
        <dbReference type="ARBA" id="ARBA00022475"/>
    </source>
</evidence>
<dbReference type="InterPro" id="IPR045324">
    <property type="entry name" value="Small_multidrug_res"/>
</dbReference>
<keyword evidence="4 7" id="KW-1133">Transmembrane helix</keyword>
<comment type="similarity">
    <text evidence="6">Belongs to the drug/metabolite transporter (DMT) superfamily. Small multidrug resistance (SMR) (TC 2.A.7.1) family.</text>
</comment>
<comment type="subcellular location">
    <subcellularLocation>
        <location evidence="1 6">Cell membrane</location>
        <topology evidence="1 6">Multi-pass membrane protein</topology>
    </subcellularLocation>
</comment>
<keyword evidence="3 6" id="KW-0812">Transmembrane</keyword>
<evidence type="ECO:0000256" key="4">
    <source>
        <dbReference type="ARBA" id="ARBA00022989"/>
    </source>
</evidence>
<dbReference type="RefSeq" id="WP_049215555.1">
    <property type="nucleotide sequence ID" value="NZ_BPUX01000024.1"/>
</dbReference>
<evidence type="ECO:0000313" key="9">
    <source>
        <dbReference type="EMBL" id="SUC10626.1"/>
    </source>
</evidence>
<dbReference type="GO" id="GO:0005886">
    <property type="term" value="C:plasma membrane"/>
    <property type="evidence" value="ECO:0007669"/>
    <property type="project" value="UniProtKB-SubCell"/>
</dbReference>
<dbReference type="Pfam" id="PF00893">
    <property type="entry name" value="Multi_Drug_Res"/>
    <property type="match status" value="1"/>
</dbReference>
<dbReference type="InterPro" id="IPR000390">
    <property type="entry name" value="Small_drug/metabolite_transptr"/>
</dbReference>
<evidence type="ECO:0000313" key="11">
    <source>
        <dbReference type="Proteomes" id="UP001052140"/>
    </source>
</evidence>
<keyword evidence="5 7" id="KW-0472">Membrane</keyword>
<dbReference type="PANTHER" id="PTHR30561:SF21">
    <property type="entry name" value="MOLECULAR CHAPERONE"/>
    <property type="match status" value="1"/>
</dbReference>
<dbReference type="EMBL" id="BPUX01000024">
    <property type="protein sequence ID" value="GJH43328.1"/>
    <property type="molecule type" value="Genomic_DNA"/>
</dbReference>
<reference evidence="9 10" key="1">
    <citation type="submission" date="2018-06" db="EMBL/GenBank/DDBJ databases">
        <authorList>
            <consortium name="Pathogen Informatics"/>
            <person name="Doyle S."/>
        </authorList>
    </citation>
    <scope>NUCLEOTIDE SEQUENCE [LARGE SCALE GENOMIC DNA]</scope>
    <source>
        <strain evidence="9 10">NCTC11621</strain>
    </source>
</reference>
<dbReference type="PANTHER" id="PTHR30561">
    <property type="entry name" value="SMR FAMILY PROTON-DEPENDENT DRUG EFFLUX TRANSPORTER SUGE"/>
    <property type="match status" value="1"/>
</dbReference>
<dbReference type="SUPFAM" id="SSF103481">
    <property type="entry name" value="Multidrug resistance efflux transporter EmrE"/>
    <property type="match status" value="1"/>
</dbReference>
<evidence type="ECO:0000256" key="3">
    <source>
        <dbReference type="ARBA" id="ARBA00022692"/>
    </source>
</evidence>
<feature type="transmembrane region" description="Helical" evidence="7">
    <location>
        <begin position="57"/>
        <end position="79"/>
    </location>
</feature>
<evidence type="ECO:0000256" key="6">
    <source>
        <dbReference type="RuleBase" id="RU003942"/>
    </source>
</evidence>
<evidence type="ECO:0000313" key="8">
    <source>
        <dbReference type="EMBL" id="GJH43328.1"/>
    </source>
</evidence>
<sequence length="106" mass="11543">MAWFYLVIAGLLEIGWPIGLKMANQVETRWLGLFIAITFMMGSGAMLWLAQKSIPMGTAYAVWTGIGAAGAFIVGVLYYNDALTFWRTLGALMIISGVIVLKLASH</sequence>
<dbReference type="GO" id="GO:0022857">
    <property type="term" value="F:transmembrane transporter activity"/>
    <property type="evidence" value="ECO:0007669"/>
    <property type="project" value="InterPro"/>
</dbReference>
<evidence type="ECO:0000256" key="5">
    <source>
        <dbReference type="ARBA" id="ARBA00023136"/>
    </source>
</evidence>
<reference evidence="8" key="2">
    <citation type="submission" date="2024-05" db="EMBL/GenBank/DDBJ databases">
        <title>Determining zoonotic pasteurella genome.</title>
        <authorList>
            <person name="Maeda T."/>
            <person name="Takahashi T."/>
            <person name="Yoshida H."/>
        </authorList>
    </citation>
    <scope>NUCLEOTIDE SEQUENCE</scope>
    <source>
        <strain evidence="8">PA42</strain>
    </source>
</reference>
<keyword evidence="2" id="KW-1003">Cell membrane</keyword>
<evidence type="ECO:0000256" key="7">
    <source>
        <dbReference type="SAM" id="Phobius"/>
    </source>
</evidence>
<dbReference type="Gene3D" id="1.10.3730.20">
    <property type="match status" value="1"/>
</dbReference>
<dbReference type="InterPro" id="IPR037185">
    <property type="entry name" value="EmrE-like"/>
</dbReference>
<organism evidence="9 10">
    <name type="scientific">Pasteurella canis</name>
    <dbReference type="NCBI Taxonomy" id="753"/>
    <lineage>
        <taxon>Bacteria</taxon>
        <taxon>Pseudomonadati</taxon>
        <taxon>Pseudomonadota</taxon>
        <taxon>Gammaproteobacteria</taxon>
        <taxon>Pasteurellales</taxon>
        <taxon>Pasteurellaceae</taxon>
        <taxon>Pasteurella</taxon>
    </lineage>
</organism>
<dbReference type="EMBL" id="UGTV01000015">
    <property type="protein sequence ID" value="SUC10626.1"/>
    <property type="molecule type" value="Genomic_DNA"/>
</dbReference>
<proteinExistence type="inferred from homology"/>